<evidence type="ECO:0000313" key="12">
    <source>
        <dbReference type="EMBL" id="OZM70500.1"/>
    </source>
</evidence>
<dbReference type="EMBL" id="NKYE01000020">
    <property type="protein sequence ID" value="OZM70500.1"/>
    <property type="molecule type" value="Genomic_DNA"/>
</dbReference>
<feature type="domain" description="Peptidase M48" evidence="11">
    <location>
        <begin position="71"/>
        <end position="265"/>
    </location>
</feature>
<dbReference type="InParanoid" id="A0A263CWI0"/>
<dbReference type="InterPro" id="IPR001915">
    <property type="entry name" value="Peptidase_M48"/>
</dbReference>
<protein>
    <submittedName>
        <fullName evidence="12">Zn-dependent protease</fullName>
    </submittedName>
</protein>
<dbReference type="GO" id="GO:0006508">
    <property type="term" value="P:proteolysis"/>
    <property type="evidence" value="ECO:0007669"/>
    <property type="project" value="UniProtKB-KW"/>
</dbReference>
<evidence type="ECO:0000259" key="11">
    <source>
        <dbReference type="Pfam" id="PF01435"/>
    </source>
</evidence>
<gene>
    <name evidence="12" type="ORF">CFN78_25415</name>
</gene>
<evidence type="ECO:0000256" key="7">
    <source>
        <dbReference type="ARBA" id="ARBA00022989"/>
    </source>
</evidence>
<proteinExistence type="inferred from homology"/>
<keyword evidence="9" id="KW-0472">Membrane</keyword>
<dbReference type="AlphaFoldDB" id="A0A263CWI0"/>
<dbReference type="OrthoDB" id="9810445at2"/>
<dbReference type="PANTHER" id="PTHR43221">
    <property type="entry name" value="PROTEASE HTPX"/>
    <property type="match status" value="1"/>
</dbReference>
<keyword evidence="4" id="KW-0479">Metal-binding</keyword>
<keyword evidence="8 10" id="KW-0482">Metalloprotease</keyword>
<dbReference type="CDD" id="cd07325">
    <property type="entry name" value="M48_Ste24p_like"/>
    <property type="match status" value="1"/>
</dbReference>
<evidence type="ECO:0000256" key="6">
    <source>
        <dbReference type="ARBA" id="ARBA00022833"/>
    </source>
</evidence>
<dbReference type="PANTHER" id="PTHR43221:SF3">
    <property type="entry name" value="SLL1280 PROTEIN"/>
    <property type="match status" value="1"/>
</dbReference>
<comment type="cofactor">
    <cofactor evidence="10">
        <name>Zn(2+)</name>
        <dbReference type="ChEBI" id="CHEBI:29105"/>
    </cofactor>
    <text evidence="10">Binds 1 zinc ion per subunit.</text>
</comment>
<evidence type="ECO:0000256" key="5">
    <source>
        <dbReference type="ARBA" id="ARBA00022801"/>
    </source>
</evidence>
<evidence type="ECO:0000256" key="4">
    <source>
        <dbReference type="ARBA" id="ARBA00022723"/>
    </source>
</evidence>
<keyword evidence="13" id="KW-1185">Reference proteome</keyword>
<keyword evidence="2 10" id="KW-0645">Protease</keyword>
<evidence type="ECO:0000313" key="13">
    <source>
        <dbReference type="Proteomes" id="UP000242444"/>
    </source>
</evidence>
<accession>A0A263CWI0</accession>
<reference evidence="12 13" key="1">
    <citation type="submission" date="2017-07" db="EMBL/GenBank/DDBJ databases">
        <title>Amycolatopsis antarcticus sp. nov., isolated from the surface of an Antarcticus brown macroalga.</title>
        <authorList>
            <person name="Wang J."/>
            <person name="Leiva S."/>
            <person name="Huang J."/>
            <person name="Huang Y."/>
        </authorList>
    </citation>
    <scope>NUCLEOTIDE SEQUENCE [LARGE SCALE GENOMIC DNA]</scope>
    <source>
        <strain evidence="12 13">AU-G6</strain>
    </source>
</reference>
<keyword evidence="5 10" id="KW-0378">Hydrolase</keyword>
<evidence type="ECO:0000256" key="8">
    <source>
        <dbReference type="ARBA" id="ARBA00023049"/>
    </source>
</evidence>
<organism evidence="12 13">
    <name type="scientific">Amycolatopsis antarctica</name>
    <dbReference type="NCBI Taxonomy" id="1854586"/>
    <lineage>
        <taxon>Bacteria</taxon>
        <taxon>Bacillati</taxon>
        <taxon>Actinomycetota</taxon>
        <taxon>Actinomycetes</taxon>
        <taxon>Pseudonocardiales</taxon>
        <taxon>Pseudonocardiaceae</taxon>
        <taxon>Amycolatopsis</taxon>
    </lineage>
</organism>
<dbReference type="Proteomes" id="UP000242444">
    <property type="component" value="Unassembled WGS sequence"/>
</dbReference>
<evidence type="ECO:0000256" key="10">
    <source>
        <dbReference type="RuleBase" id="RU003983"/>
    </source>
</evidence>
<sequence length="343" mass="37426">MTDDITTRRPAARFPGISPRAYEHPADRGALATLRAVPGFPQVLKATAGFFSERGERLMALASAIRVGPTQYPDIDRLRHECAEALDITPVPNVFVAREPVANAYTIGMDEPFIVLSTGLVELLDQDGLRFAIGHEMGHVLSGHAVYRTMLLRLISMQLSMSWTPVSALGLRAIVAALKEWYRKAELSCDRAGLLCGQDPAAALRAHILIAGGIDPAQVDIASFLRQAEEYDSVDDIRDSLNKLRHVEGMTHPLAVVRAAQLQKWAATAEYRDILGGMYPRREDDRAASNWRDDVRTAAKSYKDSVGTSADPLAKVFADVGEAVSGTAGKVWNKFGNRTEDGS</sequence>
<comment type="caution">
    <text evidence="12">The sequence shown here is derived from an EMBL/GenBank/DDBJ whole genome shotgun (WGS) entry which is preliminary data.</text>
</comment>
<evidence type="ECO:0000256" key="3">
    <source>
        <dbReference type="ARBA" id="ARBA00022692"/>
    </source>
</evidence>
<dbReference type="Gene3D" id="3.30.2010.10">
    <property type="entry name" value="Metalloproteases ('zincins'), catalytic domain"/>
    <property type="match status" value="1"/>
</dbReference>
<dbReference type="GO" id="GO:0046872">
    <property type="term" value="F:metal ion binding"/>
    <property type="evidence" value="ECO:0007669"/>
    <property type="project" value="UniProtKB-KW"/>
</dbReference>
<evidence type="ECO:0000256" key="1">
    <source>
        <dbReference type="ARBA" id="ARBA00022475"/>
    </source>
</evidence>
<keyword evidence="1" id="KW-1003">Cell membrane</keyword>
<evidence type="ECO:0000256" key="9">
    <source>
        <dbReference type="ARBA" id="ARBA00023136"/>
    </source>
</evidence>
<keyword evidence="7" id="KW-1133">Transmembrane helix</keyword>
<evidence type="ECO:0000256" key="2">
    <source>
        <dbReference type="ARBA" id="ARBA00022670"/>
    </source>
</evidence>
<dbReference type="InterPro" id="IPR050083">
    <property type="entry name" value="HtpX_protease"/>
</dbReference>
<keyword evidence="6 10" id="KW-0862">Zinc</keyword>
<dbReference type="Pfam" id="PF01435">
    <property type="entry name" value="Peptidase_M48"/>
    <property type="match status" value="1"/>
</dbReference>
<comment type="similarity">
    <text evidence="10">Belongs to the peptidase M48 family.</text>
</comment>
<name>A0A263CWI0_9PSEU</name>
<keyword evidence="3" id="KW-0812">Transmembrane</keyword>
<dbReference type="GO" id="GO:0004222">
    <property type="term" value="F:metalloendopeptidase activity"/>
    <property type="evidence" value="ECO:0007669"/>
    <property type="project" value="InterPro"/>
</dbReference>
<dbReference type="RefSeq" id="WP_094865558.1">
    <property type="nucleotide sequence ID" value="NZ_NKYE01000020.1"/>
</dbReference>